<evidence type="ECO:0000256" key="2">
    <source>
        <dbReference type="SAM" id="SignalP"/>
    </source>
</evidence>
<feature type="region of interest" description="Disordered" evidence="1">
    <location>
        <begin position="301"/>
        <end position="321"/>
    </location>
</feature>
<organism evidence="3">
    <name type="scientific">Zooxanthella nutricula</name>
    <dbReference type="NCBI Taxonomy" id="1333877"/>
    <lineage>
        <taxon>Eukaryota</taxon>
        <taxon>Sar</taxon>
        <taxon>Alveolata</taxon>
        <taxon>Dinophyceae</taxon>
        <taxon>Peridiniales</taxon>
        <taxon>Peridiniales incertae sedis</taxon>
        <taxon>Zooxanthella</taxon>
    </lineage>
</organism>
<evidence type="ECO:0008006" key="4">
    <source>
        <dbReference type="Google" id="ProtNLM"/>
    </source>
</evidence>
<feature type="region of interest" description="Disordered" evidence="1">
    <location>
        <begin position="31"/>
        <end position="60"/>
    </location>
</feature>
<reference evidence="3" key="1">
    <citation type="submission" date="2021-01" db="EMBL/GenBank/DDBJ databases">
        <authorList>
            <person name="Corre E."/>
            <person name="Pelletier E."/>
            <person name="Niang G."/>
            <person name="Scheremetjew M."/>
            <person name="Finn R."/>
            <person name="Kale V."/>
            <person name="Holt S."/>
            <person name="Cochrane G."/>
            <person name="Meng A."/>
            <person name="Brown T."/>
            <person name="Cohen L."/>
        </authorList>
    </citation>
    <scope>NUCLEOTIDE SEQUENCE</scope>
    <source>
        <strain evidence="3">RCC3387</strain>
    </source>
</reference>
<keyword evidence="2" id="KW-0732">Signal</keyword>
<feature type="compositionally biased region" description="Polar residues" evidence="1">
    <location>
        <begin position="36"/>
        <end position="60"/>
    </location>
</feature>
<dbReference type="AlphaFoldDB" id="A0A6U6QM53"/>
<dbReference type="EMBL" id="HBGW01068227">
    <property type="protein sequence ID" value="CAD9617367.1"/>
    <property type="molecule type" value="Transcribed_RNA"/>
</dbReference>
<name>A0A6U6QM53_9DINO</name>
<evidence type="ECO:0000256" key="1">
    <source>
        <dbReference type="SAM" id="MobiDB-lite"/>
    </source>
</evidence>
<sequence length="378" mass="39765">MPRFYQPWSMACGLVVLHVASGSPKHGADWLDAATSPASSPTLDIKNATASSSNETMTAATTQSMYPTNTTATSTITTTTSTTTTSMSASSTATTSAAAIDLTKTIVRGVVLVNASSPEVFVNDPHAKRAVVDSIGFAVGIPLAHVNLYLKTWLRRFAARRLREPASVRRLRMTNVRIDYQITLPAERPPELTATGSSIVAALMADGKEQRLQEQLVTRGLPRMYDVEVLAVLHPQVERETRAPPSPWPKGAAAGGVATGVVVVACLGVLVYDCISKRQAANVEAAANGSTQSAAFDDFAPDELDDVEPDRSPVADAHTSPSEVEVVSTSACIAAEGSVSPWHIEVLVREDHAVAGVAGASKVEASASLGTLSDCRNK</sequence>
<feature type="chain" id="PRO_5030160541" description="Transmembrane protein" evidence="2">
    <location>
        <begin position="23"/>
        <end position="378"/>
    </location>
</feature>
<accession>A0A6U6QM53</accession>
<protein>
    <recommendedName>
        <fullName evidence="4">Transmembrane protein</fullName>
    </recommendedName>
</protein>
<gene>
    <name evidence="3" type="ORF">BRAN1462_LOCUS43455</name>
</gene>
<evidence type="ECO:0000313" key="3">
    <source>
        <dbReference type="EMBL" id="CAD9617367.1"/>
    </source>
</evidence>
<proteinExistence type="predicted"/>
<feature type="signal peptide" evidence="2">
    <location>
        <begin position="1"/>
        <end position="22"/>
    </location>
</feature>